<dbReference type="PANTHER" id="PTHR35894">
    <property type="entry name" value="GENERAL SECRETION PATHWAY PROTEIN A-RELATED"/>
    <property type="match status" value="1"/>
</dbReference>
<dbReference type="PANTHER" id="PTHR35894:SF1">
    <property type="entry name" value="PHOSPHORIBULOKINASE _ URIDINE KINASE FAMILY"/>
    <property type="match status" value="1"/>
</dbReference>
<dbReference type="Pfam" id="PF05621">
    <property type="entry name" value="TniB"/>
    <property type="match status" value="1"/>
</dbReference>
<dbReference type="InterPro" id="IPR003593">
    <property type="entry name" value="AAA+_ATPase"/>
</dbReference>
<dbReference type="InterPro" id="IPR052026">
    <property type="entry name" value="ExeA_AAA_ATPase_DNA-bind"/>
</dbReference>
<gene>
    <name evidence="2" type="ORF">SAMN05216241_107129</name>
</gene>
<evidence type="ECO:0000313" key="3">
    <source>
        <dbReference type="Proteomes" id="UP000199415"/>
    </source>
</evidence>
<keyword evidence="3" id="KW-1185">Reference proteome</keyword>
<dbReference type="SMART" id="SM00382">
    <property type="entry name" value="AAA"/>
    <property type="match status" value="1"/>
</dbReference>
<sequence>MSDGQHLAEKVRPVLDYPTEERVRHAWQDRWIGYDRAKEALQQLSDLVQYPRSHRMPSLALVGESGNGKSTILERFANQHPSQRRDDGSGYTPVLRVEMPSGPSETRFWSEILSTLNVPYRDTDAAHRKRGQALDALKAVGCRVVVMDEFHNIEYGTYNKQRQFLGVIKNLSNELQISLVAAGTFSSLRTLQTDEQIARRFEVLSLPQWALDESFLRLLTNFERILPLAKPSNLKSRDMAMKLHGMTDGTIGDLARVLKRAAVDAIRSGEERITERTLDNLERTRLADFTQTAKQL</sequence>
<dbReference type="Proteomes" id="UP000199415">
    <property type="component" value="Unassembled WGS sequence"/>
</dbReference>
<protein>
    <submittedName>
        <fullName evidence="2">Type II secretory pathway, component ExeA (Predicted ATPase)</fullName>
    </submittedName>
</protein>
<dbReference type="InterPro" id="IPR008868">
    <property type="entry name" value="TniB"/>
</dbReference>
<reference evidence="2 3" key="1">
    <citation type="submission" date="2016-10" db="EMBL/GenBank/DDBJ databases">
        <authorList>
            <person name="de Groot N.N."/>
        </authorList>
    </citation>
    <scope>NUCLEOTIDE SEQUENCE [LARGE SCALE GENOMIC DNA]</scope>
    <source>
        <strain evidence="2 3">DSM 25584</strain>
    </source>
</reference>
<dbReference type="Gene3D" id="3.40.50.300">
    <property type="entry name" value="P-loop containing nucleotide triphosphate hydrolases"/>
    <property type="match status" value="1"/>
</dbReference>
<accession>A0A1G7SSD3</accession>
<dbReference type="RefSeq" id="WP_090020526.1">
    <property type="nucleotide sequence ID" value="NZ_FNCE01000007.1"/>
</dbReference>
<evidence type="ECO:0000313" key="2">
    <source>
        <dbReference type="EMBL" id="SDG25891.1"/>
    </source>
</evidence>
<dbReference type="STRING" id="1082479.SAMN05216241_107129"/>
<evidence type="ECO:0000259" key="1">
    <source>
        <dbReference type="SMART" id="SM00382"/>
    </source>
</evidence>
<dbReference type="SUPFAM" id="SSF52540">
    <property type="entry name" value="P-loop containing nucleoside triphosphate hydrolases"/>
    <property type="match status" value="1"/>
</dbReference>
<dbReference type="EMBL" id="FNCE01000007">
    <property type="protein sequence ID" value="SDG25891.1"/>
    <property type="molecule type" value="Genomic_DNA"/>
</dbReference>
<dbReference type="InterPro" id="IPR027417">
    <property type="entry name" value="P-loop_NTPase"/>
</dbReference>
<organism evidence="2 3">
    <name type="scientific">Limimonas halophila</name>
    <dbReference type="NCBI Taxonomy" id="1082479"/>
    <lineage>
        <taxon>Bacteria</taxon>
        <taxon>Pseudomonadati</taxon>
        <taxon>Pseudomonadota</taxon>
        <taxon>Alphaproteobacteria</taxon>
        <taxon>Rhodospirillales</taxon>
        <taxon>Rhodovibrionaceae</taxon>
        <taxon>Limimonas</taxon>
    </lineage>
</organism>
<dbReference type="AlphaFoldDB" id="A0A1G7SSD3"/>
<feature type="domain" description="AAA+ ATPase" evidence="1">
    <location>
        <begin position="55"/>
        <end position="207"/>
    </location>
</feature>
<dbReference type="OrthoDB" id="14765at2"/>
<proteinExistence type="predicted"/>
<name>A0A1G7SSD3_9PROT</name>